<dbReference type="EMBL" id="GBXM01021812">
    <property type="protein sequence ID" value="JAH86765.1"/>
    <property type="molecule type" value="Transcribed_RNA"/>
</dbReference>
<organism evidence="1">
    <name type="scientific">Anguilla anguilla</name>
    <name type="common">European freshwater eel</name>
    <name type="synonym">Muraena anguilla</name>
    <dbReference type="NCBI Taxonomy" id="7936"/>
    <lineage>
        <taxon>Eukaryota</taxon>
        <taxon>Metazoa</taxon>
        <taxon>Chordata</taxon>
        <taxon>Craniata</taxon>
        <taxon>Vertebrata</taxon>
        <taxon>Euteleostomi</taxon>
        <taxon>Actinopterygii</taxon>
        <taxon>Neopterygii</taxon>
        <taxon>Teleostei</taxon>
        <taxon>Anguilliformes</taxon>
        <taxon>Anguillidae</taxon>
        <taxon>Anguilla</taxon>
    </lineage>
</organism>
<protein>
    <submittedName>
        <fullName evidence="1">Uncharacterized protein</fullName>
    </submittedName>
</protein>
<dbReference type="AlphaFoldDB" id="A0A0E9WB48"/>
<proteinExistence type="predicted"/>
<reference evidence="1" key="2">
    <citation type="journal article" date="2015" name="Fish Shellfish Immunol.">
        <title>Early steps in the European eel (Anguilla anguilla)-Vibrio vulnificus interaction in the gills: Role of the RtxA13 toxin.</title>
        <authorList>
            <person name="Callol A."/>
            <person name="Pajuelo D."/>
            <person name="Ebbesson L."/>
            <person name="Teles M."/>
            <person name="MacKenzie S."/>
            <person name="Amaro C."/>
        </authorList>
    </citation>
    <scope>NUCLEOTIDE SEQUENCE</scope>
</reference>
<evidence type="ECO:0000313" key="1">
    <source>
        <dbReference type="EMBL" id="JAH86765.1"/>
    </source>
</evidence>
<sequence>MEYRCILGSFSLANIQNSECMHISRSKRVLSTLFTNTLF</sequence>
<accession>A0A0E9WB48</accession>
<name>A0A0E9WB48_ANGAN</name>
<reference evidence="1" key="1">
    <citation type="submission" date="2014-11" db="EMBL/GenBank/DDBJ databases">
        <authorList>
            <person name="Amaro Gonzalez C."/>
        </authorList>
    </citation>
    <scope>NUCLEOTIDE SEQUENCE</scope>
</reference>